<dbReference type="AlphaFoldDB" id="A0AAW2YW13"/>
<gene>
    <name evidence="2" type="ORF">AKO1_012613</name>
</gene>
<dbReference type="SUPFAM" id="SSF110849">
    <property type="entry name" value="ParB/Sulfiredoxin"/>
    <property type="match status" value="1"/>
</dbReference>
<dbReference type="EMBL" id="JAOPGA020000734">
    <property type="protein sequence ID" value="KAL0481153.1"/>
    <property type="molecule type" value="Genomic_DNA"/>
</dbReference>
<accession>A0AAW2YW13</accession>
<sequence length="276" mass="31893">MRLYVILSFLLVLLCCSALSKKCDEDVVKGDSCHLRADKARPTQLLFGRLASNCKQEVFEEMKHKDDIDDFLEENPVPAVVGPDGEFFITDHHHLLRSYLDADLKIDKKDRVVRINVIENWKHLNASSFWTSMKQNNYAYLYNQEGVEDLDNLPTKVTKLSNDPYRSLSYIGRVNGAYEKSNVFFAEFIWAKYLKQFPEFAKLSKLAEDKMDSELKFVKSILKRVLEVAHYPQASKLPGYLSEPGKVKLPKCPSIQNLNKKNKSDKLYQFLKNLSK</sequence>
<dbReference type="Pfam" id="PF08857">
    <property type="entry name" value="ParBc_2"/>
    <property type="match status" value="1"/>
</dbReference>
<organism evidence="2 3">
    <name type="scientific">Acrasis kona</name>
    <dbReference type="NCBI Taxonomy" id="1008807"/>
    <lineage>
        <taxon>Eukaryota</taxon>
        <taxon>Discoba</taxon>
        <taxon>Heterolobosea</taxon>
        <taxon>Tetramitia</taxon>
        <taxon>Eutetramitia</taxon>
        <taxon>Acrasidae</taxon>
        <taxon>Acrasis</taxon>
    </lineage>
</organism>
<comment type="caution">
    <text evidence="2">The sequence shown here is derived from an EMBL/GenBank/DDBJ whole genome shotgun (WGS) entry which is preliminary data.</text>
</comment>
<name>A0AAW2YW13_9EUKA</name>
<evidence type="ECO:0008006" key="4">
    <source>
        <dbReference type="Google" id="ProtNLM"/>
    </source>
</evidence>
<dbReference type="CDD" id="cd16390">
    <property type="entry name" value="ParB_N_Srx_like"/>
    <property type="match status" value="1"/>
</dbReference>
<dbReference type="Gene3D" id="1.10.8.10">
    <property type="entry name" value="DNA helicase RuvA subunit, C-terminal domain"/>
    <property type="match status" value="1"/>
</dbReference>
<proteinExistence type="predicted"/>
<dbReference type="InterPro" id="IPR014956">
    <property type="entry name" value="ParBc_2"/>
</dbReference>
<evidence type="ECO:0000313" key="3">
    <source>
        <dbReference type="Proteomes" id="UP001431209"/>
    </source>
</evidence>
<evidence type="ECO:0000256" key="1">
    <source>
        <dbReference type="SAM" id="SignalP"/>
    </source>
</evidence>
<reference evidence="2 3" key="1">
    <citation type="submission" date="2024-03" db="EMBL/GenBank/DDBJ databases">
        <title>The Acrasis kona genome and developmental transcriptomes reveal deep origins of eukaryotic multicellular pathways.</title>
        <authorList>
            <person name="Sheikh S."/>
            <person name="Fu C.-J."/>
            <person name="Brown M.W."/>
            <person name="Baldauf S.L."/>
        </authorList>
    </citation>
    <scope>NUCLEOTIDE SEQUENCE [LARGE SCALE GENOMIC DNA]</scope>
    <source>
        <strain evidence="2 3">ATCC MYA-3509</strain>
    </source>
</reference>
<keyword evidence="1" id="KW-0732">Signal</keyword>
<protein>
    <recommendedName>
        <fullName evidence="4">ParB-like nuclease</fullName>
    </recommendedName>
</protein>
<evidence type="ECO:0000313" key="2">
    <source>
        <dbReference type="EMBL" id="KAL0481153.1"/>
    </source>
</evidence>
<dbReference type="Proteomes" id="UP001431209">
    <property type="component" value="Unassembled WGS sequence"/>
</dbReference>
<dbReference type="Gene3D" id="3.90.1530.10">
    <property type="entry name" value="Conserved hypothetical protein from pyrococcus furiosus pfu- 392566-001, ParB domain"/>
    <property type="match status" value="1"/>
</dbReference>
<feature type="chain" id="PRO_5043822835" description="ParB-like nuclease" evidence="1">
    <location>
        <begin position="19"/>
        <end position="276"/>
    </location>
</feature>
<dbReference type="InterPro" id="IPR036086">
    <property type="entry name" value="ParB/Sulfiredoxin_sf"/>
</dbReference>
<feature type="signal peptide" evidence="1">
    <location>
        <begin position="1"/>
        <end position="18"/>
    </location>
</feature>
<keyword evidence="3" id="KW-1185">Reference proteome</keyword>